<evidence type="ECO:0000256" key="1">
    <source>
        <dbReference type="ARBA" id="ARBA00009463"/>
    </source>
</evidence>
<evidence type="ECO:0000259" key="3">
    <source>
        <dbReference type="Pfam" id="PF00725"/>
    </source>
</evidence>
<dbReference type="SUPFAM" id="SSF51735">
    <property type="entry name" value="NAD(P)-binding Rossmann-fold domains"/>
    <property type="match status" value="1"/>
</dbReference>
<sequence length="325" mass="36311">MSRGGMQRHRPIRKVKTGGLYTGLVGQSWAIVFSTAGHRVRIHDNNPEGLSRGMKSILQKMEDLEAKGALRGSLSAQEAFKLIQSAPSIEQCVSDADYVQECVFEDFKLKQGVMAEAERFVRPSAILASSTGNIFPSRLSEGLKLKERIIVAHPLNPPHLVPLVEIIPAPWTAADVTSNARRLLASVGQEPIVARKETAGFIICRVQHAITAECFKLIRDDVVSVDDLDKLMPHGLGLRYAFLGALETSYLNANGIEHFCNMYGDAIYELQEQSGPPIRLEGATLQTIQQQIEQRIPLDKIDERRQWRDERLAELYRLKNKKSSE</sequence>
<evidence type="ECO:0000313" key="6">
    <source>
        <dbReference type="Proteomes" id="UP001164746"/>
    </source>
</evidence>
<dbReference type="InterPro" id="IPR006108">
    <property type="entry name" value="3HC_DH_C"/>
</dbReference>
<dbReference type="SUPFAM" id="SSF48179">
    <property type="entry name" value="6-phosphogluconate dehydrogenase C-terminal domain-like"/>
    <property type="match status" value="1"/>
</dbReference>
<keyword evidence="2" id="KW-0560">Oxidoreductase</keyword>
<dbReference type="PANTHER" id="PTHR48075">
    <property type="entry name" value="3-HYDROXYACYL-COA DEHYDROGENASE FAMILY PROTEIN"/>
    <property type="match status" value="1"/>
</dbReference>
<dbReference type="PANTHER" id="PTHR48075:SF1">
    <property type="entry name" value="LAMBDA-CRYSTALLIN HOMOLOG"/>
    <property type="match status" value="1"/>
</dbReference>
<gene>
    <name evidence="5" type="ORF">MAR_021314</name>
</gene>
<dbReference type="Pfam" id="PF02737">
    <property type="entry name" value="3HCDH_N"/>
    <property type="match status" value="1"/>
</dbReference>
<dbReference type="InterPro" id="IPR013328">
    <property type="entry name" value="6PGD_dom2"/>
</dbReference>
<feature type="domain" description="3-hydroxyacyl-CoA dehydrogenase NAD binding" evidence="4">
    <location>
        <begin position="22"/>
        <end position="197"/>
    </location>
</feature>
<dbReference type="InterPro" id="IPR006176">
    <property type="entry name" value="3-OHacyl-CoA_DH_NAD-bd"/>
</dbReference>
<proteinExistence type="inferred from homology"/>
<organism evidence="5 6">
    <name type="scientific">Mya arenaria</name>
    <name type="common">Soft-shell clam</name>
    <dbReference type="NCBI Taxonomy" id="6604"/>
    <lineage>
        <taxon>Eukaryota</taxon>
        <taxon>Metazoa</taxon>
        <taxon>Spiralia</taxon>
        <taxon>Lophotrochozoa</taxon>
        <taxon>Mollusca</taxon>
        <taxon>Bivalvia</taxon>
        <taxon>Autobranchia</taxon>
        <taxon>Heteroconchia</taxon>
        <taxon>Euheterodonta</taxon>
        <taxon>Imparidentia</taxon>
        <taxon>Neoheterodontei</taxon>
        <taxon>Myida</taxon>
        <taxon>Myoidea</taxon>
        <taxon>Myidae</taxon>
        <taxon>Mya</taxon>
    </lineage>
</organism>
<dbReference type="Pfam" id="PF00725">
    <property type="entry name" value="3HCDH"/>
    <property type="match status" value="1"/>
</dbReference>
<dbReference type="InterPro" id="IPR008927">
    <property type="entry name" value="6-PGluconate_DH-like_C_sf"/>
</dbReference>
<evidence type="ECO:0000313" key="5">
    <source>
        <dbReference type="EMBL" id="WAR05945.1"/>
    </source>
</evidence>
<dbReference type="EMBL" id="CP111016">
    <property type="protein sequence ID" value="WAR05945.1"/>
    <property type="molecule type" value="Genomic_DNA"/>
</dbReference>
<evidence type="ECO:0000259" key="4">
    <source>
        <dbReference type="Pfam" id="PF02737"/>
    </source>
</evidence>
<dbReference type="Proteomes" id="UP001164746">
    <property type="component" value="Chromosome 5"/>
</dbReference>
<dbReference type="Gene3D" id="1.10.1040.10">
    <property type="entry name" value="N-(1-d-carboxylethyl)-l-norvaline Dehydrogenase, domain 2"/>
    <property type="match status" value="1"/>
</dbReference>
<feature type="domain" description="3-hydroxyacyl-CoA dehydrogenase C-terminal" evidence="3">
    <location>
        <begin position="200"/>
        <end position="267"/>
    </location>
</feature>
<protein>
    <submittedName>
        <fullName evidence="5">CRYL1-like protein</fullName>
    </submittedName>
</protein>
<accession>A0ABY7E7D0</accession>
<dbReference type="Gene3D" id="3.40.50.720">
    <property type="entry name" value="NAD(P)-binding Rossmann-like Domain"/>
    <property type="match status" value="1"/>
</dbReference>
<comment type="similarity">
    <text evidence="1">Belongs to the 3-hydroxyacyl-CoA dehydrogenase family.</text>
</comment>
<evidence type="ECO:0000256" key="2">
    <source>
        <dbReference type="ARBA" id="ARBA00023002"/>
    </source>
</evidence>
<keyword evidence="6" id="KW-1185">Reference proteome</keyword>
<dbReference type="InterPro" id="IPR036291">
    <property type="entry name" value="NAD(P)-bd_dom_sf"/>
</dbReference>
<reference evidence="5" key="1">
    <citation type="submission" date="2022-11" db="EMBL/GenBank/DDBJ databases">
        <title>Centuries of genome instability and evolution in soft-shell clam transmissible cancer (bioRxiv).</title>
        <authorList>
            <person name="Hart S.F.M."/>
            <person name="Yonemitsu M.A."/>
            <person name="Giersch R.M."/>
            <person name="Beal B.F."/>
            <person name="Arriagada G."/>
            <person name="Davis B.W."/>
            <person name="Ostrander E.A."/>
            <person name="Goff S.P."/>
            <person name="Metzger M.J."/>
        </authorList>
    </citation>
    <scope>NUCLEOTIDE SEQUENCE</scope>
    <source>
        <strain evidence="5">MELC-2E11</strain>
        <tissue evidence="5">Siphon/mantle</tissue>
    </source>
</reference>
<name>A0ABY7E7D0_MYAAR</name>